<evidence type="ECO:0000313" key="2">
    <source>
        <dbReference type="EMBL" id="ANB73724.1"/>
    </source>
</evidence>
<proteinExistence type="predicted"/>
<gene>
    <name evidence="2" type="ORF">AYM40_16190</name>
</gene>
<reference evidence="2 3" key="1">
    <citation type="journal article" date="2016" name="Gene">
        <title>PacBio SMRT assembly of a complex multi-replicon genome reveals chlorocatechol degradative operon in a region of genome plasticity.</title>
        <authorList>
            <person name="Ricker N."/>
            <person name="Shen S.Y."/>
            <person name="Goordial J."/>
            <person name="Jin S."/>
            <person name="Fulthorpe R.R."/>
        </authorList>
    </citation>
    <scope>NUCLEOTIDE SEQUENCE [LARGE SCALE GENOMIC DNA]</scope>
    <source>
        <strain evidence="2 3">OLGA172</strain>
    </source>
</reference>
<name>A0A160FMP5_9BURK</name>
<keyword evidence="3" id="KW-1185">Reference proteome</keyword>
<feature type="chain" id="PRO_5007814551" description="Transporter" evidence="1">
    <location>
        <begin position="24"/>
        <end position="290"/>
    </location>
</feature>
<evidence type="ECO:0000313" key="3">
    <source>
        <dbReference type="Proteomes" id="UP000076852"/>
    </source>
</evidence>
<accession>A0A160FMP5</accession>
<organism evidence="2 3">
    <name type="scientific">Paraburkholderia phytofirmans OLGA172</name>
    <dbReference type="NCBI Taxonomy" id="1417228"/>
    <lineage>
        <taxon>Bacteria</taxon>
        <taxon>Pseudomonadati</taxon>
        <taxon>Pseudomonadota</taxon>
        <taxon>Betaproteobacteria</taxon>
        <taxon>Burkholderiales</taxon>
        <taxon>Burkholderiaceae</taxon>
        <taxon>Paraburkholderia</taxon>
    </lineage>
</organism>
<keyword evidence="1" id="KW-0732">Signal</keyword>
<protein>
    <recommendedName>
        <fullName evidence="4">Transporter</fullName>
    </recommendedName>
</protein>
<feature type="signal peptide" evidence="1">
    <location>
        <begin position="1"/>
        <end position="23"/>
    </location>
</feature>
<dbReference type="AlphaFoldDB" id="A0A160FMP5"/>
<dbReference type="STRING" id="1804984.AYM40_16190"/>
<dbReference type="Pfam" id="PF13557">
    <property type="entry name" value="Phenol_MetA_deg"/>
    <property type="match status" value="1"/>
</dbReference>
<dbReference type="EMBL" id="CP014578">
    <property type="protein sequence ID" value="ANB73724.1"/>
    <property type="molecule type" value="Genomic_DNA"/>
</dbReference>
<evidence type="ECO:0000256" key="1">
    <source>
        <dbReference type="SAM" id="SignalP"/>
    </source>
</evidence>
<dbReference type="KEGG" id="buz:AYM40_16190"/>
<evidence type="ECO:0008006" key="4">
    <source>
        <dbReference type="Google" id="ProtNLM"/>
    </source>
</evidence>
<sequence length="290" mass="31888">MRKACCKIFAACMMAVPFQMAHAVIETDPADYVPLPPGTNLAVLYYQHAFRDSTYHGGEQVNIPFRLETDIAIARYVRYLSVAGFTVDVQAIVPFGSVRLSQPVSSVSNGAGDPFLGTVIWLLNDQKAQRYLALGAFLGIPVGSYDSAKGAVNVGSNRWQGVFQISYGQPIYGNLAFDVTGEYAIYGANNDFAGLKYQQKPTYELQTHLRYALTPLTTFGVSFYQTAGGRSTLGGVDQADRINTSRYLLTIQQIIVSPTLQLEAQFGQDIHVSSGPKEKYRVNLRLVKVF</sequence>
<dbReference type="Proteomes" id="UP000076852">
    <property type="component" value="Chromosome 1"/>
</dbReference>
<dbReference type="InterPro" id="IPR025737">
    <property type="entry name" value="FApF"/>
</dbReference>